<evidence type="ECO:0000313" key="1">
    <source>
        <dbReference type="EMBL" id="BDQ62077.1"/>
    </source>
</evidence>
<dbReference type="EMBL" id="AP026729">
    <property type="protein sequence ID" value="BDQ62077.1"/>
    <property type="molecule type" value="Genomic_DNA"/>
</dbReference>
<accession>A0AC59HR09</accession>
<gene>
    <name evidence="1" type="ORF">EfsSVR2332_21550</name>
</gene>
<protein>
    <submittedName>
        <fullName evidence="1">Short-chain dehydrogenase</fullName>
    </submittedName>
</protein>
<proteinExistence type="predicted"/>
<reference evidence="1" key="1">
    <citation type="submission" date="2022-08" db="EMBL/GenBank/DDBJ databases">
        <title>Molecular epidemiological analysis of five strains of VanD-type vancomycin-resistant Enterococcus faecalis.</title>
        <authorList>
            <person name="Mimura K."/>
            <person name="Hashimoto Y."/>
            <person name="Tomita H."/>
        </authorList>
    </citation>
    <scope>NUCLEOTIDE SEQUENCE</scope>
    <source>
        <strain evidence="1">SVR2332</strain>
    </source>
</reference>
<organism evidence="1 2">
    <name type="scientific">Enterococcus faecalis</name>
    <name type="common">Streptococcus faecalis</name>
    <dbReference type="NCBI Taxonomy" id="1351"/>
    <lineage>
        <taxon>Bacteria</taxon>
        <taxon>Bacillati</taxon>
        <taxon>Bacillota</taxon>
        <taxon>Bacilli</taxon>
        <taxon>Lactobacillales</taxon>
        <taxon>Enterococcaceae</taxon>
        <taxon>Enterococcus</taxon>
    </lineage>
</organism>
<name>A0AC59HR09_ENTFL</name>
<sequence length="269" mass="28837">MDLTNKVVVVTGGSAGLGEQICYEAAKQGAVVVVCARRINLIGKVREQCAALSGREAFSYQLDIADPESVERVVEAISAEVGPIDVLVNNAGFGLFENFVEIDLAVARQMFDVNVLGMMTFTQKVAIKMIEAGQGHIINVASMAGKMATAKSTVYSATKFAVLGFSNALRLELKPLGVAVTTVNPGPIQTEFFDKADPTGTYLAAVDKIVLDPTKLAKEVVGSMGTSRREINRPFVMEAAARFYTLFPHLGDFIAGNILNKKIKESIKS</sequence>
<dbReference type="Proteomes" id="UP001317613">
    <property type="component" value="Chromosome"/>
</dbReference>
<evidence type="ECO:0000313" key="2">
    <source>
        <dbReference type="Proteomes" id="UP001317613"/>
    </source>
</evidence>